<evidence type="ECO:0000313" key="4">
    <source>
        <dbReference type="Proteomes" id="UP001227101"/>
    </source>
</evidence>
<evidence type="ECO:0000256" key="1">
    <source>
        <dbReference type="SAM" id="MobiDB-lite"/>
    </source>
</evidence>
<feature type="compositionally biased region" description="Basic and acidic residues" evidence="1">
    <location>
        <begin position="1689"/>
        <end position="1706"/>
    </location>
</feature>
<sequence>MMGLRKLSPGGHEYLTNTVACADRSRELAPGELLSDYYLSRGYPAGQWFGAGAEHLGLSGAVTPAQMNALFGEGRHPNADAIEAEMIADGATAAEALKATRLGRRFPQYSALDHLRSQVAQAYKDHNVSLGRPVGAPIAADTRAEIRHGVQVQAYRTAHDGKDPATDEELNGWLAEQKRNLKSAVSGVEAVFSYDKTLSIAWAAASPEGRKRIVGMARQAALDTVTYMERNIAFTRRGNMGEAQVDVNGITAAMFEHWDSRAGDPHLHFHVLISSKVQRSDDGEWTALDLRTMFAATVTASEYFDNRLRDLFREQGASWVQRGAEGVDMKRPVWQLEAVPVELVKLFSQRHRQFEAARAKRIVEFTAKHGKEPTAKDIFAIDRAAQYDNRPGKQPPKTLPEHLKAWREHALSIVPAKVLDTLADRVFLSGRAEPDAFDIAKLAQATRDVVSDNYSHFSWWNLAAEAHRQTAHLTVPVDKREQLVDDVVDTILAQPDTLALVGPTVVNEPASLRRRDGESVFVEHRSTRYTTTATLAAEGDLVAWARRGGGHRLRADTVEKALAGQGLNAGQTEMVRQFARSGRRLQLALAPAGAGKTSAMKVLATAWRRTGHRVYAFGPSARAAQELGASIGAKPHTLHQLTTALWFGFAHRAFPMEAGDLVIVDEAAMAGTHTLHKVVKYALTNGADVRLIGDDAQLAAVEAGGAIRLIAHDVGAVRFREIVRFRGEDRKEQAAASLQIRAWNPKGLEFYFESGRVSDGSLETMRDAARSNWQADLDAGVQSLLIVPTNEDTVALNIDARERRLAQGVVDRGREVELHDATTASVGDWVVTRHNQRLLSLFGGRDFVKNGDVWTVTDVHANGKITVQHRVHKAAITLPAGYVQAHVELAYAATINRVQGMTSTGNAHLLVPPTMTREQFYPGITRAMLKNFIYVVTHHHVVDQHRETPEPVSPESVLTGVLNHSGAEVSATETMREAQDEAVSMGTLVLRYNYTATYRDEDRYRAILAHRAPSTLDLDSEPSLIQTLRNAHDLGWEPDPLVAAVMRWRQSLDDADNPGAALQARIRKHLERRRPPSPTAPPHPADITRWRRIVDAIAPHVAVEDPEWDPIWHRAAGALVVGFDVDAALTVVAHQLAARPVVPDPMPDDRYADAALAAELDRRGERGEAHARAVPWLARPDFAHVRHHPGHAQYLHEMNLAIAERVEHLRAAVIRDQPDWVSALGPRPDNPISAEDWDDLVGLVAAYRETFRIDGDAPLGGKPDSHGAKADAWRSLTKRWEAFGHAPASASASSASPSPITTTRAAELEDVFAEFERHDERIVLEPLNVLVRRYELLARDGDEDRYLDVLARYVPDAVNAGAEPAALNALARAQDRGWQADRLVRDLVDDRGFSWAEDPAAVLAKRVNDHVRTHDAPARIAPATDEQIGRWQQIVAAHLPDAVVTEEQWGIVWRHAAGGAIRGLDPDTALIDAARHVAAATTGGEHTDPRTTGVALVRALVRQHDDGAGHHSALPWQAQPDLAHTANYHGSLERLATMNAEITARTDQLRDQAVREHPPWLARFGARPDNAALAQQWDHLVGLAAAYRETYGITTADAASPLGNQPAGNDLRADAWRDITRQWRQIMTTPDREDAASDVMLTRESRRDAADAYVAKFYAELAAEKEADEEGEAATAAAARRTELEDELVDGHDHGYGESSHRGLSY</sequence>
<reference evidence="3 4" key="1">
    <citation type="submission" date="2023-06" db="EMBL/GenBank/DDBJ databases">
        <authorList>
            <person name="Oyuntsetseg B."/>
            <person name="Kim S.B."/>
        </authorList>
    </citation>
    <scope>NUCLEOTIDE SEQUENCE [LARGE SCALE GENOMIC DNA]</scope>
    <source>
        <strain evidence="3 4">2-2</strain>
    </source>
</reference>
<dbReference type="InterPro" id="IPR014862">
    <property type="entry name" value="TrwC"/>
</dbReference>
<dbReference type="Gene3D" id="3.40.50.300">
    <property type="entry name" value="P-loop containing nucleotide triphosphate hydrolases"/>
    <property type="match status" value="2"/>
</dbReference>
<dbReference type="NCBIfam" id="NF041492">
    <property type="entry name" value="MobF"/>
    <property type="match status" value="1"/>
</dbReference>
<protein>
    <submittedName>
        <fullName evidence="3">MobF family relaxase</fullName>
    </submittedName>
</protein>
<dbReference type="Proteomes" id="UP001227101">
    <property type="component" value="Chromosome"/>
</dbReference>
<dbReference type="InterPro" id="IPR027417">
    <property type="entry name" value="P-loop_NTPase"/>
</dbReference>
<evidence type="ECO:0000313" key="3">
    <source>
        <dbReference type="EMBL" id="WIV60642.1"/>
    </source>
</evidence>
<dbReference type="SUPFAM" id="SSF55464">
    <property type="entry name" value="Origin of replication-binding domain, RBD-like"/>
    <property type="match status" value="1"/>
</dbReference>
<feature type="domain" description="TrwC relaxase" evidence="2">
    <location>
        <begin position="11"/>
        <end position="410"/>
    </location>
</feature>
<dbReference type="EMBL" id="CP127173">
    <property type="protein sequence ID" value="WIV60642.1"/>
    <property type="molecule type" value="Genomic_DNA"/>
</dbReference>
<organism evidence="3 4">
    <name type="scientific">Amycolatopsis nalaikhensis</name>
    <dbReference type="NCBI Taxonomy" id="715472"/>
    <lineage>
        <taxon>Bacteria</taxon>
        <taxon>Bacillati</taxon>
        <taxon>Actinomycetota</taxon>
        <taxon>Actinomycetes</taxon>
        <taxon>Pseudonocardiales</taxon>
        <taxon>Pseudonocardiaceae</taxon>
        <taxon>Amycolatopsis</taxon>
    </lineage>
</organism>
<feature type="region of interest" description="Disordered" evidence="1">
    <location>
        <begin position="1664"/>
        <end position="1706"/>
    </location>
</feature>
<evidence type="ECO:0000259" key="2">
    <source>
        <dbReference type="Pfam" id="PF08751"/>
    </source>
</evidence>
<dbReference type="Gene3D" id="2.30.30.940">
    <property type="match status" value="1"/>
</dbReference>
<proteinExistence type="predicted"/>
<dbReference type="SUPFAM" id="SSF52540">
    <property type="entry name" value="P-loop containing nucleoside triphosphate hydrolases"/>
    <property type="match status" value="2"/>
</dbReference>
<accession>A0ABY8XYZ9</accession>
<name>A0ABY8XYZ9_9PSEU</name>
<dbReference type="Pfam" id="PF08751">
    <property type="entry name" value="TrwC"/>
    <property type="match status" value="1"/>
</dbReference>
<keyword evidence="4" id="KW-1185">Reference proteome</keyword>
<gene>
    <name evidence="3" type="primary">mobF</name>
    <name evidence="3" type="ORF">QP939_19550</name>
</gene>
<dbReference type="RefSeq" id="WP_285458232.1">
    <property type="nucleotide sequence ID" value="NZ_CP127173.1"/>
</dbReference>
<dbReference type="Pfam" id="PF13604">
    <property type="entry name" value="AAA_30"/>
    <property type="match status" value="1"/>
</dbReference>